<reference evidence="1" key="2">
    <citation type="submission" date="2018-07" db="EMBL/GenBank/DDBJ databases">
        <authorList>
            <consortium name="NCBI Pathogen Detection Project"/>
        </authorList>
    </citation>
    <scope>NUCLEOTIDE SEQUENCE</scope>
    <source>
        <strain evidence="1">12-3284</strain>
    </source>
</reference>
<dbReference type="AlphaFoldDB" id="A0A741LDX2"/>
<feature type="non-terminal residue" evidence="1">
    <location>
        <position position="1"/>
    </location>
</feature>
<comment type="caution">
    <text evidence="1">The sequence shown here is derived from an EMBL/GenBank/DDBJ whole genome shotgun (WGS) entry which is preliminary data.</text>
</comment>
<reference evidence="1" key="1">
    <citation type="journal article" date="2018" name="Genome Biol.">
        <title>SKESA: strategic k-mer extension for scrupulous assemblies.</title>
        <authorList>
            <person name="Souvorov A."/>
            <person name="Agarwala R."/>
            <person name="Lipman D.J."/>
        </authorList>
    </citation>
    <scope>NUCLEOTIDE SEQUENCE</scope>
    <source>
        <strain evidence="1">12-3284</strain>
    </source>
</reference>
<dbReference type="EMBL" id="DAATZW010000125">
    <property type="protein sequence ID" value="HAF0793319.1"/>
    <property type="molecule type" value="Genomic_DNA"/>
</dbReference>
<organism evidence="1">
    <name type="scientific">Salmonella enterica subsp. enterica serovar Agona</name>
    <dbReference type="NCBI Taxonomy" id="58095"/>
    <lineage>
        <taxon>Bacteria</taxon>
        <taxon>Pseudomonadati</taxon>
        <taxon>Pseudomonadota</taxon>
        <taxon>Gammaproteobacteria</taxon>
        <taxon>Enterobacterales</taxon>
        <taxon>Enterobacteriaceae</taxon>
        <taxon>Salmonella</taxon>
    </lineage>
</organism>
<evidence type="ECO:0000313" key="1">
    <source>
        <dbReference type="EMBL" id="HAF0793311.1"/>
    </source>
</evidence>
<dbReference type="EMBL" id="DAATZW010000124">
    <property type="protein sequence ID" value="HAF0793311.1"/>
    <property type="molecule type" value="Genomic_DNA"/>
</dbReference>
<sequence>IDELWRDMRWAVARIQDKPRCIVSQI</sequence>
<proteinExistence type="predicted"/>
<accession>A0A741LDX2</accession>
<evidence type="ECO:0000313" key="2">
    <source>
        <dbReference type="EMBL" id="HAF0793319.1"/>
    </source>
</evidence>
<gene>
    <name evidence="1" type="ORF">G9C35_004693</name>
    <name evidence="2" type="ORF">G9C35_004701</name>
</gene>
<name>A0A741LDX2_SALET</name>
<protein>
    <submittedName>
        <fullName evidence="1">Head completion/stabilization protein</fullName>
    </submittedName>
</protein>